<dbReference type="PROSITE" id="PS51257">
    <property type="entry name" value="PROKAR_LIPOPROTEIN"/>
    <property type="match status" value="1"/>
</dbReference>
<evidence type="ECO:0000256" key="2">
    <source>
        <dbReference type="SAM" id="SignalP"/>
    </source>
</evidence>
<keyword evidence="4" id="KW-1185">Reference proteome</keyword>
<proteinExistence type="predicted"/>
<feature type="region of interest" description="Disordered" evidence="1">
    <location>
        <begin position="29"/>
        <end position="69"/>
    </location>
</feature>
<feature type="signal peptide" evidence="2">
    <location>
        <begin position="1"/>
        <end position="29"/>
    </location>
</feature>
<reference evidence="3 4" key="1">
    <citation type="journal article" date="2013" name="Genome Announc.">
        <title>Draft Genome Sequence of Psychrobacter aquaticus Strain CMS 56T, Isolated from a Cyanobacterial Mat Sample Collected from Water Bodies in the McMurdo Dry Valley Region of Antarctica.</title>
        <authorList>
            <person name="Reddy G.S."/>
            <person name="Ara S."/>
            <person name="Singh A."/>
            <person name="Kumar Pinnaka A."/>
            <person name="Shivaji S."/>
        </authorList>
    </citation>
    <scope>NUCLEOTIDE SEQUENCE [LARGE SCALE GENOMIC DNA]</scope>
    <source>
        <strain evidence="3 4">CMS 56</strain>
    </source>
</reference>
<feature type="chain" id="PRO_5004655236" description="C-type lysozyme inhibitor domain-containing protein" evidence="2">
    <location>
        <begin position="30"/>
        <end position="178"/>
    </location>
</feature>
<organism evidence="3 4">
    <name type="scientific">Psychrobacter aquaticus CMS 56</name>
    <dbReference type="NCBI Taxonomy" id="1354303"/>
    <lineage>
        <taxon>Bacteria</taxon>
        <taxon>Pseudomonadati</taxon>
        <taxon>Pseudomonadota</taxon>
        <taxon>Gammaproteobacteria</taxon>
        <taxon>Moraxellales</taxon>
        <taxon>Moraxellaceae</taxon>
        <taxon>Psychrobacter</taxon>
    </lineage>
</organism>
<feature type="compositionally biased region" description="Basic and acidic residues" evidence="1">
    <location>
        <begin position="48"/>
        <end position="69"/>
    </location>
</feature>
<protein>
    <recommendedName>
        <fullName evidence="5">C-type lysozyme inhibitor domain-containing protein</fullName>
    </recommendedName>
</protein>
<gene>
    <name evidence="3" type="ORF">M917_2207</name>
</gene>
<name>U4T3Y4_9GAMM</name>
<dbReference type="RefSeq" id="WP_021814830.1">
    <property type="nucleotide sequence ID" value="NZ_AUSW01000034.1"/>
</dbReference>
<feature type="compositionally biased region" description="Polar residues" evidence="1">
    <location>
        <begin position="29"/>
        <end position="45"/>
    </location>
</feature>
<evidence type="ECO:0000313" key="3">
    <source>
        <dbReference type="EMBL" id="ERL54861.1"/>
    </source>
</evidence>
<dbReference type="OrthoDB" id="6658511at2"/>
<comment type="caution">
    <text evidence="3">The sequence shown here is derived from an EMBL/GenBank/DDBJ whole genome shotgun (WGS) entry which is preliminary data.</text>
</comment>
<keyword evidence="2" id="KW-0732">Signal</keyword>
<dbReference type="EMBL" id="AUSW01000034">
    <property type="protein sequence ID" value="ERL54861.1"/>
    <property type="molecule type" value="Genomic_DNA"/>
</dbReference>
<accession>U4T3Y4</accession>
<dbReference type="PATRIC" id="fig|1354303.4.peg.2173"/>
<evidence type="ECO:0008006" key="5">
    <source>
        <dbReference type="Google" id="ProtNLM"/>
    </source>
</evidence>
<evidence type="ECO:0000313" key="4">
    <source>
        <dbReference type="Proteomes" id="UP000016761"/>
    </source>
</evidence>
<dbReference type="AlphaFoldDB" id="U4T3Y4"/>
<sequence>MITLTRTHSKTALLCVAFLLAGAGCQQQADTPQQSNNEAAATDSTAEMAHDEHTQDAHADHDEHGHEGHNHAADMTVYTCQPEQMIEAHYDTANGDPSASSAHLLIDGVEYDLTALPPTAGSNGFTVYETDIGINNDAGMKWQVSADTNKAVLSNKTLDGSVAESDEAILFDCQKTDG</sequence>
<evidence type="ECO:0000256" key="1">
    <source>
        <dbReference type="SAM" id="MobiDB-lite"/>
    </source>
</evidence>
<dbReference type="STRING" id="1354303.M917_2207"/>
<dbReference type="Proteomes" id="UP000016761">
    <property type="component" value="Unassembled WGS sequence"/>
</dbReference>